<dbReference type="Proteomes" id="UP000324358">
    <property type="component" value="Unassembled WGS sequence"/>
</dbReference>
<dbReference type="RefSeq" id="WP_066252823.1">
    <property type="nucleotide sequence ID" value="NZ_VSKL01000002.1"/>
</dbReference>
<proteinExistence type="predicted"/>
<feature type="transmembrane region" description="Helical" evidence="1">
    <location>
        <begin position="7"/>
        <end position="27"/>
    </location>
</feature>
<gene>
    <name evidence="2" type="ORF">ES675_06095</name>
</gene>
<dbReference type="EMBL" id="VSKL01000002">
    <property type="protein sequence ID" value="TYB73232.1"/>
    <property type="molecule type" value="Genomic_DNA"/>
</dbReference>
<keyword evidence="1" id="KW-0472">Membrane</keyword>
<evidence type="ECO:0000256" key="1">
    <source>
        <dbReference type="SAM" id="Phobius"/>
    </source>
</evidence>
<dbReference type="AlphaFoldDB" id="A0A5D0QVS8"/>
<reference evidence="2 3" key="1">
    <citation type="submission" date="2019-08" db="EMBL/GenBank/DDBJ databases">
        <title>Genomes of Antarctic Bizionia species.</title>
        <authorList>
            <person name="Bowman J.P."/>
        </authorList>
    </citation>
    <scope>NUCLEOTIDE SEQUENCE [LARGE SCALE GENOMIC DNA]</scope>
    <source>
        <strain evidence="2 3">APA-1</strain>
    </source>
</reference>
<comment type="caution">
    <text evidence="2">The sequence shown here is derived from an EMBL/GenBank/DDBJ whole genome shotgun (WGS) entry which is preliminary data.</text>
</comment>
<keyword evidence="3" id="KW-1185">Reference proteome</keyword>
<keyword evidence="1" id="KW-1133">Transmembrane helix</keyword>
<sequence length="107" mass="12009">MKRFLKILIPFIILGLLFRFFCGIFIIHPMGAIPEGTSIVYFRTGLNLPFIASADGILEKSGAGVSLLGRGILIGKLAEPIMEKEIFRFSYSETLYLWSTDGKTYEK</sequence>
<dbReference type="OrthoDB" id="8021213at2"/>
<protein>
    <submittedName>
        <fullName evidence="2">Uncharacterized protein</fullName>
    </submittedName>
</protein>
<keyword evidence="1" id="KW-0812">Transmembrane</keyword>
<evidence type="ECO:0000313" key="3">
    <source>
        <dbReference type="Proteomes" id="UP000324358"/>
    </source>
</evidence>
<organism evidence="2 3">
    <name type="scientific">Bizionia algoritergicola</name>
    <dbReference type="NCBI Taxonomy" id="291187"/>
    <lineage>
        <taxon>Bacteria</taxon>
        <taxon>Pseudomonadati</taxon>
        <taxon>Bacteroidota</taxon>
        <taxon>Flavobacteriia</taxon>
        <taxon>Flavobacteriales</taxon>
        <taxon>Flavobacteriaceae</taxon>
        <taxon>Bizionia</taxon>
    </lineage>
</organism>
<evidence type="ECO:0000313" key="2">
    <source>
        <dbReference type="EMBL" id="TYB73232.1"/>
    </source>
</evidence>
<name>A0A5D0QVS8_9FLAO</name>
<accession>A0A5D0QVS8</accession>